<dbReference type="SUPFAM" id="SSF53756">
    <property type="entry name" value="UDP-Glycosyltransferase/glycogen phosphorylase"/>
    <property type="match status" value="1"/>
</dbReference>
<dbReference type="Pfam" id="PF13439">
    <property type="entry name" value="Glyco_transf_4"/>
    <property type="match status" value="1"/>
</dbReference>
<dbReference type="AlphaFoldDB" id="A0A1I4T9F3"/>
<accession>A0A1I4T9F3</accession>
<feature type="domain" description="Glycosyltransferase subfamily 4-like N-terminal" evidence="2">
    <location>
        <begin position="16"/>
        <end position="168"/>
    </location>
</feature>
<dbReference type="GO" id="GO:0016757">
    <property type="term" value="F:glycosyltransferase activity"/>
    <property type="evidence" value="ECO:0007669"/>
    <property type="project" value="InterPro"/>
</dbReference>
<dbReference type="EMBL" id="PJNW01000005">
    <property type="protein sequence ID" value="PKR89480.1"/>
    <property type="molecule type" value="Genomic_DNA"/>
</dbReference>
<proteinExistence type="predicted"/>
<dbReference type="Proteomes" id="UP000233491">
    <property type="component" value="Unassembled WGS sequence"/>
</dbReference>
<gene>
    <name evidence="3" type="ORF">CXZ10_08865</name>
</gene>
<keyword evidence="4" id="KW-1185">Reference proteome</keyword>
<reference evidence="3 4" key="1">
    <citation type="submission" date="2017-12" db="EMBL/GenBank/DDBJ databases">
        <title>Anaerobic carbon monoxide metabolism by Pleomorphomonas carboxyditropha sp. nov., a new mesophilic hydrogenogenic carboxidotroph.</title>
        <authorList>
            <person name="Esquivel-Elizondo S."/>
            <person name="Krajmalnik-Brown R."/>
        </authorList>
    </citation>
    <scope>NUCLEOTIDE SEQUENCE [LARGE SCALE GENOMIC DNA]</scope>
    <source>
        <strain evidence="3 4">R5-392</strain>
    </source>
</reference>
<comment type="caution">
    <text evidence="3">The sequence shown here is derived from an EMBL/GenBank/DDBJ whole genome shotgun (WGS) entry which is preliminary data.</text>
</comment>
<name>A0A1I4T9F3_9HYPH</name>
<evidence type="ECO:0008006" key="5">
    <source>
        <dbReference type="Google" id="ProtNLM"/>
    </source>
</evidence>
<dbReference type="PANTHER" id="PTHR12526">
    <property type="entry name" value="GLYCOSYLTRANSFERASE"/>
    <property type="match status" value="1"/>
</dbReference>
<dbReference type="PANTHER" id="PTHR12526:SF630">
    <property type="entry name" value="GLYCOSYLTRANSFERASE"/>
    <property type="match status" value="1"/>
</dbReference>
<evidence type="ECO:0000313" key="4">
    <source>
        <dbReference type="Proteomes" id="UP000233491"/>
    </source>
</evidence>
<evidence type="ECO:0000313" key="3">
    <source>
        <dbReference type="EMBL" id="PKR89480.1"/>
    </source>
</evidence>
<dbReference type="InterPro" id="IPR001296">
    <property type="entry name" value="Glyco_trans_1"/>
</dbReference>
<protein>
    <recommendedName>
        <fullName evidence="5">Glycosyltransferase family 1 protein</fullName>
    </recommendedName>
</protein>
<evidence type="ECO:0000259" key="1">
    <source>
        <dbReference type="Pfam" id="PF00534"/>
    </source>
</evidence>
<feature type="domain" description="Glycosyl transferase family 1" evidence="1">
    <location>
        <begin position="178"/>
        <end position="322"/>
    </location>
</feature>
<dbReference type="CDD" id="cd03811">
    <property type="entry name" value="GT4_GT28_WabH-like"/>
    <property type="match status" value="1"/>
</dbReference>
<dbReference type="OrthoDB" id="9781738at2"/>
<organism evidence="3 4">
    <name type="scientific">Pleomorphomonas diazotrophica</name>
    <dbReference type="NCBI Taxonomy" id="1166257"/>
    <lineage>
        <taxon>Bacteria</taxon>
        <taxon>Pseudomonadati</taxon>
        <taxon>Pseudomonadota</taxon>
        <taxon>Alphaproteobacteria</taxon>
        <taxon>Hyphomicrobiales</taxon>
        <taxon>Pleomorphomonadaceae</taxon>
        <taxon>Pleomorphomonas</taxon>
    </lineage>
</organism>
<sequence>MRKLDILLYTRASGGGGAERVWAILANGLAVRGHRVTFVYDEKLVDDGVDPSVDAIEVGKSHPKAVLRLARLLRRRRFDVIAGAVSVSCVKLAFAKALALSRVPLVFSYHGFEEYKTGRLSAVGYYALPALAPLVSRFVGVSDGIVRALVERWSAPAARTERIYNPVPLLTSATAEEIVARPPIVGAVGRLSPEKGMDVLVDAFARLETPGASLLIGGDGPERQRLIQQAADLGIGDRVRFLGRVSSAAEVYGLSRVAAVPSRTEAFGMTTVEALSAGLRVVATRCEGSAEILADRYGELVPTGDAAQLAAAIDRALAMPPDPMPGVARAREFSAEAGIDQWERLFAGLAIPD</sequence>
<dbReference type="Gene3D" id="3.40.50.2000">
    <property type="entry name" value="Glycogen Phosphorylase B"/>
    <property type="match status" value="2"/>
</dbReference>
<dbReference type="Pfam" id="PF00534">
    <property type="entry name" value="Glycos_transf_1"/>
    <property type="match status" value="1"/>
</dbReference>
<evidence type="ECO:0000259" key="2">
    <source>
        <dbReference type="Pfam" id="PF13439"/>
    </source>
</evidence>
<dbReference type="RefSeq" id="WP_101288789.1">
    <property type="nucleotide sequence ID" value="NZ_FOUQ01000005.1"/>
</dbReference>
<dbReference type="InterPro" id="IPR028098">
    <property type="entry name" value="Glyco_trans_4-like_N"/>
</dbReference>